<comment type="caution">
    <text evidence="2">The sequence shown here is derived from an EMBL/GenBank/DDBJ whole genome shotgun (WGS) entry which is preliminary data.</text>
</comment>
<evidence type="ECO:0000256" key="1">
    <source>
        <dbReference type="SAM" id="MobiDB-lite"/>
    </source>
</evidence>
<dbReference type="Pfam" id="PF08555">
    <property type="entry name" value="FAM32A"/>
    <property type="match status" value="1"/>
</dbReference>
<sequence length="181" mass="20156">MTTILCNTRKHNIMPADDYTSTPSTGKLKLKGITDGRIDKKKKKKKPKPESAEAEAGVESTAQPSAQSSTNATDFTDNSVMLRTLQSEDAQITKDNNREVSLVGSSSAISPSTAGEAAKTDDVRDQMRTDAERRFEEQRRKRLEERLKREGVKTHKQRVEELNKYLSGLSEHHDMPKIGPG</sequence>
<evidence type="ECO:0000313" key="3">
    <source>
        <dbReference type="Proteomes" id="UP001316803"/>
    </source>
</evidence>
<evidence type="ECO:0008006" key="4">
    <source>
        <dbReference type="Google" id="ProtNLM"/>
    </source>
</evidence>
<dbReference type="PANTHER" id="PTHR13282:SF6">
    <property type="entry name" value="PROTEIN FAM32A"/>
    <property type="match status" value="1"/>
</dbReference>
<feature type="compositionally biased region" description="Polar residues" evidence="1">
    <location>
        <begin position="60"/>
        <end position="90"/>
    </location>
</feature>
<dbReference type="GO" id="GO:0005730">
    <property type="term" value="C:nucleolus"/>
    <property type="evidence" value="ECO:0007669"/>
    <property type="project" value="TreeGrafter"/>
</dbReference>
<protein>
    <recommendedName>
        <fullName evidence="4">DUF1754-domain-containing protein</fullName>
    </recommendedName>
</protein>
<dbReference type="AlphaFoldDB" id="A0AAN8I7U4"/>
<feature type="region of interest" description="Disordered" evidence="1">
    <location>
        <begin position="1"/>
        <end position="137"/>
    </location>
</feature>
<gene>
    <name evidence="2" type="ORF">OHC33_000375</name>
</gene>
<feature type="compositionally biased region" description="Basic and acidic residues" evidence="1">
    <location>
        <begin position="118"/>
        <end position="137"/>
    </location>
</feature>
<proteinExistence type="predicted"/>
<dbReference type="PANTHER" id="PTHR13282">
    <property type="entry name" value="PROTEIN FAM32A"/>
    <property type="match status" value="1"/>
</dbReference>
<name>A0AAN8I7U4_9EURO</name>
<dbReference type="InterPro" id="IPR013865">
    <property type="entry name" value="FAM32A"/>
</dbReference>
<accession>A0AAN8I7U4</accession>
<dbReference type="Proteomes" id="UP001316803">
    <property type="component" value="Unassembled WGS sequence"/>
</dbReference>
<reference evidence="2 3" key="1">
    <citation type="submission" date="2022-12" db="EMBL/GenBank/DDBJ databases">
        <title>Genomic features and morphological characterization of a novel Knufia sp. strain isolated from spacecraft assembly facility.</title>
        <authorList>
            <person name="Teixeira M."/>
            <person name="Chander A.M."/>
            <person name="Stajich J.E."/>
            <person name="Venkateswaran K."/>
        </authorList>
    </citation>
    <scope>NUCLEOTIDE SEQUENCE [LARGE SCALE GENOMIC DNA]</scope>
    <source>
        <strain evidence="2 3">FJI-L2-BK-P2</strain>
    </source>
</reference>
<keyword evidence="3" id="KW-1185">Reference proteome</keyword>
<dbReference type="EMBL" id="JAKLMC020000001">
    <property type="protein sequence ID" value="KAK5958532.1"/>
    <property type="molecule type" value="Genomic_DNA"/>
</dbReference>
<feature type="compositionally biased region" description="Polar residues" evidence="1">
    <location>
        <begin position="103"/>
        <end position="113"/>
    </location>
</feature>
<organism evidence="2 3">
    <name type="scientific">Knufia fluminis</name>
    <dbReference type="NCBI Taxonomy" id="191047"/>
    <lineage>
        <taxon>Eukaryota</taxon>
        <taxon>Fungi</taxon>
        <taxon>Dikarya</taxon>
        <taxon>Ascomycota</taxon>
        <taxon>Pezizomycotina</taxon>
        <taxon>Eurotiomycetes</taxon>
        <taxon>Chaetothyriomycetidae</taxon>
        <taxon>Chaetothyriales</taxon>
        <taxon>Trichomeriaceae</taxon>
        <taxon>Knufia</taxon>
    </lineage>
</organism>
<evidence type="ECO:0000313" key="2">
    <source>
        <dbReference type="EMBL" id="KAK5958532.1"/>
    </source>
</evidence>